<dbReference type="Proteomes" id="UP000887572">
    <property type="component" value="Unplaced"/>
</dbReference>
<accession>A0A914HQI3</accession>
<evidence type="ECO:0000256" key="7">
    <source>
        <dbReference type="ARBA" id="ARBA00023125"/>
    </source>
</evidence>
<comment type="similarity">
    <text evidence="1">Belongs to the DNA polymerase type-B family.</text>
</comment>
<evidence type="ECO:0000256" key="5">
    <source>
        <dbReference type="ARBA" id="ARBA00022705"/>
    </source>
</evidence>
<keyword evidence="10" id="KW-1185">Reference proteome</keyword>
<name>A0A914HQI3_GLORO</name>
<reference evidence="11" key="1">
    <citation type="submission" date="2022-11" db="UniProtKB">
        <authorList>
            <consortium name="WormBaseParasite"/>
        </authorList>
    </citation>
    <scope>IDENTIFICATION</scope>
</reference>
<dbReference type="GO" id="GO:0000166">
    <property type="term" value="F:nucleotide binding"/>
    <property type="evidence" value="ECO:0007669"/>
    <property type="project" value="InterPro"/>
</dbReference>
<evidence type="ECO:0000256" key="6">
    <source>
        <dbReference type="ARBA" id="ARBA00022932"/>
    </source>
</evidence>
<evidence type="ECO:0000256" key="3">
    <source>
        <dbReference type="ARBA" id="ARBA00022679"/>
    </source>
</evidence>
<dbReference type="InterPro" id="IPR004868">
    <property type="entry name" value="DNA-dir_DNA_pol_B_mt/vir"/>
</dbReference>
<dbReference type="WBParaSite" id="Gr19_v10_g3718.t1">
    <property type="protein sequence ID" value="Gr19_v10_g3718.t1"/>
    <property type="gene ID" value="Gr19_v10_g3718"/>
</dbReference>
<dbReference type="SUPFAM" id="SSF56672">
    <property type="entry name" value="DNA/RNA polymerases"/>
    <property type="match status" value="1"/>
</dbReference>
<evidence type="ECO:0000256" key="8">
    <source>
        <dbReference type="ARBA" id="ARBA00049244"/>
    </source>
</evidence>
<dbReference type="PANTHER" id="PTHR33568:SF3">
    <property type="entry name" value="DNA-DIRECTED DNA POLYMERASE"/>
    <property type="match status" value="1"/>
</dbReference>
<sequence length="779" mass="90418">MASSNLFLKAINDICKEDGVRELGTILAPKGKLSLFYALELARNYQMIGNENTNDKFRYLMKQEKKQQETVSELMRKLELDGNEKKYGIEKLESVQAFWDTAFPGMFRIVAFDVRAGLKPIFKGKGVRKYEVCVIANKGHWDGIKSAKRFFNVRNYCVSCEVSYDRPERHSIESHKKQACKEYKKCKKCGEVSQTRSKHVCGGKFCKLCKIYHQGRQCHIQKIRQKQILPRYRIVAYDMETTANEAGEHIPNLISAIVTCSECEGQKKNTCEAGYEKFVVWYEENKNSEFELGEQLKIYCENDDTETPNGFDILKSNITIASTAMGIFRAKFLKERHIPIVSEAHRDGVKVRHACNGGEVQFGGYKVDCVIGEQKKIVEFQGCAFHGCPRCYRPWTKSPDGKSMEEKLLRTEMKMDNLRELCKSFSVEEVWSEEEEISMFDIISLYPAVNYETPYPVGVPKIVKRDEDVLWTEPDDVPYDDVKKCRHSSEERAILGTFTSIELKKALELGYRVIHFYRAYHFEAFDTQLFKGYVRMFLKIKVEASGWPAEVKTEEEKRVFIAIMEEWQKILQDDKLETSEPIMLKDKKTMRVSIKKKEAFVVEHRVSNIILSLWTTSAARIKLYEYMEQVYRTKGCKLLYCDTDSLIFTHPRGVCPLKEGKFLGEMTREYADNEILEFVSGGPKQYSLKLRSKTNGKVWQKTKIRGITQTFNNKIDFEELKSMILEYKEGETMTFHYPGKFGPKRDGRIISEDLAKDYKPVQKKGIIDQEWNVLPFGYF</sequence>
<protein>
    <recommendedName>
        <fullName evidence="2">DNA-directed DNA polymerase</fullName>
        <ecNumber evidence="2">2.7.7.7</ecNumber>
    </recommendedName>
</protein>
<keyword evidence="4" id="KW-0548">Nucleotidyltransferase</keyword>
<keyword evidence="3" id="KW-0808">Transferase</keyword>
<organism evidence="10 11">
    <name type="scientific">Globodera rostochiensis</name>
    <name type="common">Golden nematode worm</name>
    <name type="synonym">Heterodera rostochiensis</name>
    <dbReference type="NCBI Taxonomy" id="31243"/>
    <lineage>
        <taxon>Eukaryota</taxon>
        <taxon>Metazoa</taxon>
        <taxon>Ecdysozoa</taxon>
        <taxon>Nematoda</taxon>
        <taxon>Chromadorea</taxon>
        <taxon>Rhabditida</taxon>
        <taxon>Tylenchina</taxon>
        <taxon>Tylenchomorpha</taxon>
        <taxon>Tylenchoidea</taxon>
        <taxon>Heteroderidae</taxon>
        <taxon>Heteroderinae</taxon>
        <taxon>Globodera</taxon>
    </lineage>
</organism>
<evidence type="ECO:0000256" key="1">
    <source>
        <dbReference type="ARBA" id="ARBA00005755"/>
    </source>
</evidence>
<evidence type="ECO:0000256" key="2">
    <source>
        <dbReference type="ARBA" id="ARBA00012417"/>
    </source>
</evidence>
<dbReference type="GO" id="GO:0003677">
    <property type="term" value="F:DNA binding"/>
    <property type="evidence" value="ECO:0007669"/>
    <property type="project" value="UniProtKB-KW"/>
</dbReference>
<keyword evidence="5" id="KW-0235">DNA replication</keyword>
<dbReference type="AlphaFoldDB" id="A0A914HQI3"/>
<evidence type="ECO:0000313" key="10">
    <source>
        <dbReference type="Proteomes" id="UP000887572"/>
    </source>
</evidence>
<dbReference type="Gene3D" id="3.90.1600.10">
    <property type="entry name" value="Palm domain of DNA polymerase"/>
    <property type="match status" value="1"/>
</dbReference>
<comment type="catalytic activity">
    <reaction evidence="8">
        <text>DNA(n) + a 2'-deoxyribonucleoside 5'-triphosphate = DNA(n+1) + diphosphate</text>
        <dbReference type="Rhea" id="RHEA:22508"/>
        <dbReference type="Rhea" id="RHEA-COMP:17339"/>
        <dbReference type="Rhea" id="RHEA-COMP:17340"/>
        <dbReference type="ChEBI" id="CHEBI:33019"/>
        <dbReference type="ChEBI" id="CHEBI:61560"/>
        <dbReference type="ChEBI" id="CHEBI:173112"/>
        <dbReference type="EC" id="2.7.7.7"/>
    </reaction>
</comment>
<dbReference type="GO" id="GO:0003887">
    <property type="term" value="F:DNA-directed DNA polymerase activity"/>
    <property type="evidence" value="ECO:0007669"/>
    <property type="project" value="UniProtKB-KW"/>
</dbReference>
<keyword evidence="7" id="KW-0238">DNA-binding</keyword>
<dbReference type="EC" id="2.7.7.7" evidence="2"/>
<evidence type="ECO:0000256" key="4">
    <source>
        <dbReference type="ARBA" id="ARBA00022695"/>
    </source>
</evidence>
<evidence type="ECO:0000313" key="11">
    <source>
        <dbReference type="WBParaSite" id="Gr19_v10_g3718.t1"/>
    </source>
</evidence>
<dbReference type="Pfam" id="PF03175">
    <property type="entry name" value="DNA_pol_B_2"/>
    <property type="match status" value="1"/>
</dbReference>
<dbReference type="InterPro" id="IPR043502">
    <property type="entry name" value="DNA/RNA_pol_sf"/>
</dbReference>
<dbReference type="InterPro" id="IPR023211">
    <property type="entry name" value="DNA_pol_palm_dom_sf"/>
</dbReference>
<evidence type="ECO:0000259" key="9">
    <source>
        <dbReference type="Pfam" id="PF03175"/>
    </source>
</evidence>
<proteinExistence type="inferred from homology"/>
<feature type="domain" description="DNA-directed DNA polymerase family B mitochondria/virus" evidence="9">
    <location>
        <begin position="434"/>
        <end position="546"/>
    </location>
</feature>
<dbReference type="PANTHER" id="PTHR33568">
    <property type="entry name" value="DNA POLYMERASE"/>
    <property type="match status" value="1"/>
</dbReference>
<keyword evidence="6" id="KW-0239">DNA-directed DNA polymerase</keyword>
<dbReference type="GO" id="GO:0006260">
    <property type="term" value="P:DNA replication"/>
    <property type="evidence" value="ECO:0007669"/>
    <property type="project" value="UniProtKB-KW"/>
</dbReference>